<keyword evidence="1" id="KW-0812">Transmembrane</keyword>
<evidence type="ECO:0000313" key="3">
    <source>
        <dbReference type="EMBL" id="NML16782.1"/>
    </source>
</evidence>
<dbReference type="PROSITE" id="PS50104">
    <property type="entry name" value="TIR"/>
    <property type="match status" value="1"/>
</dbReference>
<dbReference type="GO" id="GO:0007165">
    <property type="term" value="P:signal transduction"/>
    <property type="evidence" value="ECO:0007669"/>
    <property type="project" value="InterPro"/>
</dbReference>
<evidence type="ECO:0000259" key="2">
    <source>
        <dbReference type="PROSITE" id="PS50104"/>
    </source>
</evidence>
<proteinExistence type="predicted"/>
<keyword evidence="4" id="KW-1185">Reference proteome</keyword>
<dbReference type="Proteomes" id="UP000574067">
    <property type="component" value="Unassembled WGS sequence"/>
</dbReference>
<feature type="transmembrane region" description="Helical" evidence="1">
    <location>
        <begin position="387"/>
        <end position="407"/>
    </location>
</feature>
<feature type="transmembrane region" description="Helical" evidence="1">
    <location>
        <begin position="361"/>
        <end position="381"/>
    </location>
</feature>
<dbReference type="EMBL" id="JABBFW010000012">
    <property type="protein sequence ID" value="NML16782.1"/>
    <property type="molecule type" value="Genomic_DNA"/>
</dbReference>
<name>A0A848FBT3_9BURK</name>
<dbReference type="SUPFAM" id="SSF52200">
    <property type="entry name" value="Toll/Interleukin receptor TIR domain"/>
    <property type="match status" value="1"/>
</dbReference>
<feature type="domain" description="TIR" evidence="2">
    <location>
        <begin position="432"/>
        <end position="566"/>
    </location>
</feature>
<accession>A0A848FBT3</accession>
<protein>
    <submittedName>
        <fullName evidence="3">TIR domain-containing protein</fullName>
    </submittedName>
</protein>
<reference evidence="3 4" key="1">
    <citation type="submission" date="2020-04" db="EMBL/GenBank/DDBJ databases">
        <title>Azohydromonas sp. isolated from soil.</title>
        <authorList>
            <person name="Dahal R.H."/>
        </authorList>
    </citation>
    <scope>NUCLEOTIDE SEQUENCE [LARGE SCALE GENOMIC DNA]</scope>
    <source>
        <strain evidence="3 4">G-1-1-14</strain>
    </source>
</reference>
<dbReference type="InterPro" id="IPR035897">
    <property type="entry name" value="Toll_tir_struct_dom_sf"/>
</dbReference>
<keyword evidence="1" id="KW-0472">Membrane</keyword>
<dbReference type="AlphaFoldDB" id="A0A848FBT3"/>
<evidence type="ECO:0000313" key="4">
    <source>
        <dbReference type="Proteomes" id="UP000574067"/>
    </source>
</evidence>
<dbReference type="Gene3D" id="3.40.50.10140">
    <property type="entry name" value="Toll/interleukin-1 receptor homology (TIR) domain"/>
    <property type="match status" value="1"/>
</dbReference>
<organism evidence="3 4">
    <name type="scientific">Azohydromonas caseinilytica</name>
    <dbReference type="NCBI Taxonomy" id="2728836"/>
    <lineage>
        <taxon>Bacteria</taxon>
        <taxon>Pseudomonadati</taxon>
        <taxon>Pseudomonadota</taxon>
        <taxon>Betaproteobacteria</taxon>
        <taxon>Burkholderiales</taxon>
        <taxon>Sphaerotilaceae</taxon>
        <taxon>Azohydromonas</taxon>
    </lineage>
</organism>
<dbReference type="RefSeq" id="WP_169161678.1">
    <property type="nucleotide sequence ID" value="NZ_JABBFW010000012.1"/>
</dbReference>
<dbReference type="InterPro" id="IPR000157">
    <property type="entry name" value="TIR_dom"/>
</dbReference>
<dbReference type="Pfam" id="PF13676">
    <property type="entry name" value="TIR_2"/>
    <property type="match status" value="1"/>
</dbReference>
<comment type="caution">
    <text evidence="3">The sequence shown here is derived from an EMBL/GenBank/DDBJ whole genome shotgun (WGS) entry which is preliminary data.</text>
</comment>
<feature type="transmembrane region" description="Helical" evidence="1">
    <location>
        <begin position="329"/>
        <end position="349"/>
    </location>
</feature>
<gene>
    <name evidence="3" type="ORF">HHL10_17510</name>
</gene>
<sequence length="627" mass="68784">MSGVKARYHVLAFVLLVLLLLKVLDSLNELDWWLVAKLSPREVAWPEKLHVLDVPWDRNPATTGQFRRELAATLDRLAGLQPAPEAVIVDVSISALPLGLDELGRAVQSLVKKTPVFFAVDARRPGSDDVDPDFMQRMAGSQVYGRLHGTGARHGGWGHTEFMAYRGVVWFQPCISSPEESGPLADTPLAPVNLAVPASGCAIPSLAALVADSLNPARKPGWTDRSEPLVVFVGGKTSHLWRVCGGHFSTQGSFTGTQEQRVVPDCLAQDDQRLGGRIVIVGNVEYDRPLSGRGRHDLSGPELLGWSLAGLMSPSPTGAPATVLSGPQWLLGVPLVAVPLSIKLFHCLRRRVVRLRLRLKSAAALALALTWLLSGVLVAGLQATAYIVFPHVMFVVLASLAAVALSCHLTHLRLRDRALQENVSERSTGPLPAYDLFLSYSRTPSANAAWAAALHRALLRQQVDGRPLKVFFDKKSIHVGAQWYFTLAEAIECSRFFVAIYSNEYFHKNFCRFELSKAVIKAIRAQEFKIFPILKDPVAVPIAFNHLQTWRSGHVEALAQRIAEALRGETAVATEKGSLTTGELFGALQKALSTPKGRRHLNVARSLLCKSSMRLHRKRRPRRSLQA</sequence>
<keyword evidence="1" id="KW-1133">Transmembrane helix</keyword>
<evidence type="ECO:0000256" key="1">
    <source>
        <dbReference type="SAM" id="Phobius"/>
    </source>
</evidence>